<dbReference type="AlphaFoldDB" id="A0A401T9U2"/>
<evidence type="ECO:0000313" key="1">
    <source>
        <dbReference type="EMBL" id="GCC39362.1"/>
    </source>
</evidence>
<protein>
    <recommendedName>
        <fullName evidence="3">Protein kinase domain-containing protein</fullName>
    </recommendedName>
</protein>
<feature type="non-terminal residue" evidence="1">
    <location>
        <position position="1"/>
    </location>
</feature>
<accession>A0A401T9U2</accession>
<evidence type="ECO:0000313" key="2">
    <source>
        <dbReference type="Proteomes" id="UP000287033"/>
    </source>
</evidence>
<dbReference type="Gene3D" id="3.30.200.20">
    <property type="entry name" value="Phosphorylase Kinase, domain 1"/>
    <property type="match status" value="1"/>
</dbReference>
<name>A0A401T9U2_CHIPU</name>
<dbReference type="OrthoDB" id="8693905at2759"/>
<reference evidence="1 2" key="1">
    <citation type="journal article" date="2018" name="Nat. Ecol. Evol.">
        <title>Shark genomes provide insights into elasmobranch evolution and the origin of vertebrates.</title>
        <authorList>
            <person name="Hara Y"/>
            <person name="Yamaguchi K"/>
            <person name="Onimaru K"/>
            <person name="Kadota M"/>
            <person name="Koyanagi M"/>
            <person name="Keeley SD"/>
            <person name="Tatsumi K"/>
            <person name="Tanaka K"/>
            <person name="Motone F"/>
            <person name="Kageyama Y"/>
            <person name="Nozu R"/>
            <person name="Adachi N"/>
            <person name="Nishimura O"/>
            <person name="Nakagawa R"/>
            <person name="Tanegashima C"/>
            <person name="Kiyatake I"/>
            <person name="Matsumoto R"/>
            <person name="Murakumo K"/>
            <person name="Nishida K"/>
            <person name="Terakita A"/>
            <person name="Kuratani S"/>
            <person name="Sato K"/>
            <person name="Hyodo S Kuraku.S."/>
        </authorList>
    </citation>
    <scope>NUCLEOTIDE SEQUENCE [LARGE SCALE GENOMIC DNA]</scope>
</reference>
<dbReference type="Proteomes" id="UP000287033">
    <property type="component" value="Unassembled WGS sequence"/>
</dbReference>
<gene>
    <name evidence="1" type="ORF">chiPu_0023221</name>
</gene>
<comment type="caution">
    <text evidence="1">The sequence shown here is derived from an EMBL/GenBank/DDBJ whole genome shotgun (WGS) entry which is preliminary data.</text>
</comment>
<evidence type="ECO:0008006" key="3">
    <source>
        <dbReference type="Google" id="ProtNLM"/>
    </source>
</evidence>
<proteinExistence type="predicted"/>
<dbReference type="STRING" id="137246.A0A401T9U2"/>
<sequence length="195" mass="22210">HGESWWSRHITKQLVVGTGFNLEVSHLEREREWGTLSLGTLLRRTGTGTVCLRVEILQARCSSDWEPCDSRHTGTWSGGESKKEIQGRRRGIAWAEISPAHMMNSVFYDVPEMELVLSDKNPMDEFELIQRIGSGTYGDVFKVGFALPLLKHSAQRIEKSEALSLSRSHSRFRLYLTSVPFLTDTDLIMFTQCHL</sequence>
<dbReference type="EMBL" id="BEZZ01017432">
    <property type="protein sequence ID" value="GCC39362.1"/>
    <property type="molecule type" value="Genomic_DNA"/>
</dbReference>
<keyword evidence="2" id="KW-1185">Reference proteome</keyword>
<organism evidence="1 2">
    <name type="scientific">Chiloscyllium punctatum</name>
    <name type="common">Brownbanded bambooshark</name>
    <name type="synonym">Hemiscyllium punctatum</name>
    <dbReference type="NCBI Taxonomy" id="137246"/>
    <lineage>
        <taxon>Eukaryota</taxon>
        <taxon>Metazoa</taxon>
        <taxon>Chordata</taxon>
        <taxon>Craniata</taxon>
        <taxon>Vertebrata</taxon>
        <taxon>Chondrichthyes</taxon>
        <taxon>Elasmobranchii</taxon>
        <taxon>Galeomorphii</taxon>
        <taxon>Galeoidea</taxon>
        <taxon>Orectolobiformes</taxon>
        <taxon>Hemiscylliidae</taxon>
        <taxon>Chiloscyllium</taxon>
    </lineage>
</organism>